<dbReference type="InterPro" id="IPR027444">
    <property type="entry name" value="H-NS_C_dom"/>
</dbReference>
<keyword evidence="3" id="KW-0963">Cytoplasm</keyword>
<dbReference type="PANTHER" id="PTHR38097">
    <property type="match status" value="1"/>
</dbReference>
<dbReference type="GO" id="GO:0003681">
    <property type="term" value="F:bent DNA binding"/>
    <property type="evidence" value="ECO:0007669"/>
    <property type="project" value="TreeGrafter"/>
</dbReference>
<evidence type="ECO:0000256" key="2">
    <source>
        <dbReference type="ARBA" id="ARBA00010610"/>
    </source>
</evidence>
<sequence>MSNIDLDNLSISELGNLKSTIDSAIENKRQTELLDVRQKLDQLIDASPFTLQEVMEAKAMRKPVKPKYRHPDDASMTWTGRGRRPRWVDECINAGTSLDDMTI</sequence>
<proteinExistence type="inferred from homology"/>
<keyword evidence="4" id="KW-0238">DNA-binding</keyword>
<dbReference type="InterPro" id="IPR037150">
    <property type="entry name" value="H-NS_C_dom_sf"/>
</dbReference>
<dbReference type="GO" id="GO:0032993">
    <property type="term" value="C:protein-DNA complex"/>
    <property type="evidence" value="ECO:0007669"/>
    <property type="project" value="TreeGrafter"/>
</dbReference>
<dbReference type="GO" id="GO:0001217">
    <property type="term" value="F:DNA-binding transcription repressor activity"/>
    <property type="evidence" value="ECO:0007669"/>
    <property type="project" value="TreeGrafter"/>
</dbReference>
<gene>
    <name evidence="7" type="ORF">HELGO_WM20892</name>
</gene>
<evidence type="ECO:0000313" key="7">
    <source>
        <dbReference type="EMBL" id="CAA6819432.1"/>
    </source>
</evidence>
<dbReference type="AlphaFoldDB" id="A0A6S6TF08"/>
<evidence type="ECO:0000259" key="6">
    <source>
        <dbReference type="SMART" id="SM00528"/>
    </source>
</evidence>
<dbReference type="EMBL" id="CACVAV010000300">
    <property type="protein sequence ID" value="CAA6819432.1"/>
    <property type="molecule type" value="Genomic_DNA"/>
</dbReference>
<feature type="region of interest" description="Disordered" evidence="5">
    <location>
        <begin position="62"/>
        <end position="81"/>
    </location>
</feature>
<evidence type="ECO:0000256" key="5">
    <source>
        <dbReference type="SAM" id="MobiDB-lite"/>
    </source>
</evidence>
<organism evidence="7">
    <name type="scientific">uncultured Thiotrichaceae bacterium</name>
    <dbReference type="NCBI Taxonomy" id="298394"/>
    <lineage>
        <taxon>Bacteria</taxon>
        <taxon>Pseudomonadati</taxon>
        <taxon>Pseudomonadota</taxon>
        <taxon>Gammaproteobacteria</taxon>
        <taxon>Thiotrichales</taxon>
        <taxon>Thiotrichaceae</taxon>
        <taxon>environmental samples</taxon>
    </lineage>
</organism>
<accession>A0A6S6TF08</accession>
<evidence type="ECO:0000256" key="3">
    <source>
        <dbReference type="ARBA" id="ARBA00022490"/>
    </source>
</evidence>
<dbReference type="Pfam" id="PF00816">
    <property type="entry name" value="Histone_HNS"/>
    <property type="match status" value="1"/>
</dbReference>
<dbReference type="SUPFAM" id="SSF81273">
    <property type="entry name" value="H-NS histone-like proteins"/>
    <property type="match status" value="1"/>
</dbReference>
<dbReference type="PANTHER" id="PTHR38097:SF2">
    <property type="entry name" value="DNA-BINDING PROTEIN STPA"/>
    <property type="match status" value="1"/>
</dbReference>
<evidence type="ECO:0000256" key="1">
    <source>
        <dbReference type="ARBA" id="ARBA00004453"/>
    </source>
</evidence>
<reference evidence="7" key="1">
    <citation type="submission" date="2020-01" db="EMBL/GenBank/DDBJ databases">
        <authorList>
            <person name="Meier V. D."/>
            <person name="Meier V D."/>
        </authorList>
    </citation>
    <scope>NUCLEOTIDE SEQUENCE</scope>
    <source>
        <strain evidence="7">HLG_WM_MAG_08</strain>
    </source>
</reference>
<dbReference type="GO" id="GO:0009295">
    <property type="term" value="C:nucleoid"/>
    <property type="evidence" value="ECO:0007669"/>
    <property type="project" value="UniProtKB-SubCell"/>
</dbReference>
<dbReference type="GO" id="GO:0003680">
    <property type="term" value="F:minor groove of adenine-thymine-rich DNA binding"/>
    <property type="evidence" value="ECO:0007669"/>
    <property type="project" value="TreeGrafter"/>
</dbReference>
<dbReference type="SMART" id="SM00528">
    <property type="entry name" value="HNS"/>
    <property type="match status" value="1"/>
</dbReference>
<name>A0A6S6TF08_9GAMM</name>
<feature type="domain" description="DNA-binding protein H-NS-like C-terminal" evidence="6">
    <location>
        <begin position="58"/>
        <end position="103"/>
    </location>
</feature>
<protein>
    <submittedName>
        <fullName evidence="7">Histone family protein nucleoid-structuring protein H-NS</fullName>
    </submittedName>
</protein>
<dbReference type="Gene3D" id="4.10.430.10">
    <property type="entry name" value="Histone-like protein H-NS, C-terminal domain"/>
    <property type="match status" value="1"/>
</dbReference>
<dbReference type="GO" id="GO:0000976">
    <property type="term" value="F:transcription cis-regulatory region binding"/>
    <property type="evidence" value="ECO:0007669"/>
    <property type="project" value="TreeGrafter"/>
</dbReference>
<comment type="subcellular location">
    <subcellularLocation>
        <location evidence="1">Cytoplasm</location>
        <location evidence="1">Nucleoid</location>
    </subcellularLocation>
</comment>
<comment type="similarity">
    <text evidence="2">Belongs to the histone-like protein H-NS family.</text>
</comment>
<dbReference type="GO" id="GO:0005829">
    <property type="term" value="C:cytosol"/>
    <property type="evidence" value="ECO:0007669"/>
    <property type="project" value="TreeGrafter"/>
</dbReference>
<evidence type="ECO:0000256" key="4">
    <source>
        <dbReference type="ARBA" id="ARBA00023125"/>
    </source>
</evidence>